<reference evidence="1" key="1">
    <citation type="submission" date="2020-04" db="EMBL/GenBank/DDBJ databases">
        <title>A chromosome-scale assembly and high-density genetic map of the yellow drum (Nibea albiflora) genome.</title>
        <authorList>
            <person name="Xu D."/>
            <person name="Zhang W."/>
            <person name="Chen R."/>
            <person name="Tan P."/>
            <person name="Wang L."/>
            <person name="Song H."/>
            <person name="Tian L."/>
            <person name="Zhu Q."/>
            <person name="Wang B."/>
        </authorList>
    </citation>
    <scope>NUCLEOTIDE SEQUENCE</scope>
    <source>
        <strain evidence="1">ZJHYS-2018</strain>
    </source>
</reference>
<evidence type="ECO:0000313" key="2">
    <source>
        <dbReference type="Proteomes" id="UP000805704"/>
    </source>
</evidence>
<dbReference type="Proteomes" id="UP000805704">
    <property type="component" value="Chromosome 15"/>
</dbReference>
<organism evidence="1 2">
    <name type="scientific">Nibea albiflora</name>
    <name type="common">Yellow drum</name>
    <name type="synonym">Corvina albiflora</name>
    <dbReference type="NCBI Taxonomy" id="240163"/>
    <lineage>
        <taxon>Eukaryota</taxon>
        <taxon>Metazoa</taxon>
        <taxon>Chordata</taxon>
        <taxon>Craniata</taxon>
        <taxon>Vertebrata</taxon>
        <taxon>Euteleostomi</taxon>
        <taxon>Actinopterygii</taxon>
        <taxon>Neopterygii</taxon>
        <taxon>Teleostei</taxon>
        <taxon>Neoteleostei</taxon>
        <taxon>Acanthomorphata</taxon>
        <taxon>Eupercaria</taxon>
        <taxon>Sciaenidae</taxon>
        <taxon>Nibea</taxon>
    </lineage>
</organism>
<proteinExistence type="predicted"/>
<protein>
    <submittedName>
        <fullName evidence="1">Peptidylprolyl isomerase domain and WD repeat-containing protein 1</fullName>
    </submittedName>
</protein>
<dbReference type="EMBL" id="CM024803">
    <property type="protein sequence ID" value="KAG8010447.1"/>
    <property type="molecule type" value="Genomic_DNA"/>
</dbReference>
<comment type="caution">
    <text evidence="1">The sequence shown here is derived from an EMBL/GenBank/DDBJ whole genome shotgun (WGS) entry which is preliminary data.</text>
</comment>
<keyword evidence="2" id="KW-1185">Reference proteome</keyword>
<sequence>MAAAENNAELKRKLKMSSPKRRTGRSRSGSDPCRARATKAKKRKGRFPVRESPLEFERVYLDNLPSAAMYERSYCTETTDFIITASQDGHVKFWKKKEEEGNRVRQTLSESSRYESDQLFMC</sequence>
<gene>
    <name evidence="1" type="primary">PPWD1</name>
    <name evidence="1" type="ORF">GBF38_009505</name>
</gene>
<accession>A0ACB7F7G5</accession>
<keyword evidence="1" id="KW-0413">Isomerase</keyword>
<evidence type="ECO:0000313" key="1">
    <source>
        <dbReference type="EMBL" id="KAG8010447.1"/>
    </source>
</evidence>
<name>A0ACB7F7G5_NIBAL</name>